<keyword evidence="1" id="KW-1133">Transmembrane helix</keyword>
<dbReference type="InterPro" id="IPR005625">
    <property type="entry name" value="PepSY-ass_TM"/>
</dbReference>
<accession>F0Q6E1</accession>
<reference evidence="2" key="1">
    <citation type="submission" date="2011-02" db="EMBL/GenBank/DDBJ databases">
        <title>Complete sequence of Acidovorax avenae subsp. avenae ATCC 19860.</title>
        <authorList>
            <consortium name="US DOE Joint Genome Institute"/>
            <person name="Lucas S."/>
            <person name="Copeland A."/>
            <person name="Lapidus A."/>
            <person name="Cheng J.-F."/>
            <person name="Goodwin L."/>
            <person name="Pitluck S."/>
            <person name="Chertkov O."/>
            <person name="Held B."/>
            <person name="Detter J.C."/>
            <person name="Han C."/>
            <person name="Tapia R."/>
            <person name="Land M."/>
            <person name="Hauser L."/>
            <person name="Kyrpides N."/>
            <person name="Ivanova N."/>
            <person name="Ovchinnikova G."/>
            <person name="Pagani I."/>
            <person name="Gordon S."/>
            <person name="Woyke T."/>
        </authorList>
    </citation>
    <scope>NUCLEOTIDE SEQUENCE</scope>
    <source>
        <strain evidence="2">ATCC 19860</strain>
    </source>
</reference>
<gene>
    <name evidence="2" type="ordered locus">Acav_1776</name>
</gene>
<feature type="transmembrane region" description="Helical" evidence="1">
    <location>
        <begin position="12"/>
        <end position="32"/>
    </location>
</feature>
<dbReference type="Pfam" id="PF03929">
    <property type="entry name" value="PepSY_TM"/>
    <property type="match status" value="1"/>
</dbReference>
<feature type="transmembrane region" description="Helical" evidence="1">
    <location>
        <begin position="381"/>
        <end position="401"/>
    </location>
</feature>
<evidence type="ECO:0000256" key="1">
    <source>
        <dbReference type="SAM" id="Phobius"/>
    </source>
</evidence>
<proteinExistence type="predicted"/>
<dbReference type="PANTHER" id="PTHR34219">
    <property type="entry name" value="IRON-REGULATED INNER MEMBRANE PROTEIN-RELATED"/>
    <property type="match status" value="1"/>
</dbReference>
<evidence type="ECO:0000313" key="2">
    <source>
        <dbReference type="EMBL" id="ADX45694.1"/>
    </source>
</evidence>
<sequence length="505" mass="54812">MRPAMAPLHTWVGVLFGWLLYFMFVTGTAGYLDTEIDRWMRPELPATHVPLPPEAQAANAITYLQAHALGARRWTIYLPVDRNEPHLRVDWSPRAGDSPQPVWLDAATGRSIAVRETTGGQGLYQMHWRLHYLPQAWAEGVVTIASTALLLALLTGIVAHRRFFADFFTFRPGKGQRSWLDAHNLASVASLPFQLMISYSGLVFVMFSFMPLIASAWYGLPPGSAGRAFYGELFPPMAATQASGRPAPLVPIAQVLERARPHGGAVAVIDIQHPGDANARITTTGNFAAGPVRSAGILVFEGTSGRLLAERLAGQSAPRTARDLWLGLHEGLFAGPLLRALYLLSGLLGCAMIATGMVLWTAKRRERARREGNTAPWGHRLVERLNVGAILGLPIAMAAYFWANRLLPPGIAQRAQLEVDVLFVAWLAAFIHAAFTAPATAWRIQAWCAALGFGAIPLLNAATTHRHLGQSLPAGDWVMAGFDLGALALGMAFALWAMAAARRGH</sequence>
<organism evidence="2 3">
    <name type="scientific">Paracidovorax avenae (strain ATCC 19860 / DSM 7227 / CCUG 15838 / JCM 20985 / LMG 2117 / NCPPB 1011)</name>
    <name type="common">Acidovorax avenae</name>
    <dbReference type="NCBI Taxonomy" id="643561"/>
    <lineage>
        <taxon>Bacteria</taxon>
        <taxon>Pseudomonadati</taxon>
        <taxon>Pseudomonadota</taxon>
        <taxon>Betaproteobacteria</taxon>
        <taxon>Burkholderiales</taxon>
        <taxon>Comamonadaceae</taxon>
        <taxon>Paracidovorax</taxon>
    </lineage>
</organism>
<dbReference type="AlphaFoldDB" id="F0Q6E1"/>
<dbReference type="EMBL" id="CP002521">
    <property type="protein sequence ID" value="ADX45694.1"/>
    <property type="molecule type" value="Genomic_DNA"/>
</dbReference>
<keyword evidence="1" id="KW-0472">Membrane</keyword>
<dbReference type="KEGG" id="aaa:Acav_1776"/>
<evidence type="ECO:0000313" key="3">
    <source>
        <dbReference type="Proteomes" id="UP000002482"/>
    </source>
</evidence>
<keyword evidence="3" id="KW-1185">Reference proteome</keyword>
<feature type="transmembrane region" description="Helical" evidence="1">
    <location>
        <begin position="199"/>
        <end position="220"/>
    </location>
</feature>
<protein>
    <submittedName>
        <fullName evidence="2">PepSY-associated TM helix domain protein</fullName>
    </submittedName>
</protein>
<feature type="transmembrane region" description="Helical" evidence="1">
    <location>
        <begin position="340"/>
        <end position="360"/>
    </location>
</feature>
<feature type="transmembrane region" description="Helical" evidence="1">
    <location>
        <begin position="446"/>
        <end position="465"/>
    </location>
</feature>
<feature type="transmembrane region" description="Helical" evidence="1">
    <location>
        <begin position="136"/>
        <end position="159"/>
    </location>
</feature>
<feature type="transmembrane region" description="Helical" evidence="1">
    <location>
        <begin position="421"/>
        <end position="439"/>
    </location>
</feature>
<dbReference type="Proteomes" id="UP000002482">
    <property type="component" value="Chromosome"/>
</dbReference>
<feature type="transmembrane region" description="Helical" evidence="1">
    <location>
        <begin position="477"/>
        <end position="499"/>
    </location>
</feature>
<dbReference type="HOGENOM" id="CLU_025664_2_0_4"/>
<name>F0Q6E1_PARA1</name>
<dbReference type="PANTHER" id="PTHR34219:SF4">
    <property type="entry name" value="PEPSY DOMAIN-CONTAINING PROTEIN"/>
    <property type="match status" value="1"/>
</dbReference>
<keyword evidence="1" id="KW-0812">Transmembrane</keyword>